<protein>
    <submittedName>
        <fullName evidence="1">Uncharacterized protein</fullName>
    </submittedName>
</protein>
<dbReference type="OrthoDB" id="757351at2"/>
<dbReference type="Proteomes" id="UP000183200">
    <property type="component" value="Unassembled WGS sequence"/>
</dbReference>
<accession>A0A1G9S925</accession>
<dbReference type="EMBL" id="FNGY01000003">
    <property type="protein sequence ID" value="SDM31964.1"/>
    <property type="molecule type" value="Genomic_DNA"/>
</dbReference>
<keyword evidence="2" id="KW-1185">Reference proteome</keyword>
<sequence>MILKIDFNRHNLKLPVYGFAFLLLFFAHGCKKQKPLTDALQEEERTEPLKEMLIPIKIEIGKLVTELKYQDGKSVLNEISHPNGEVWKIVYTKAGYPQRLEQYKNNKQFRYFNYALDAEFRISKIQSWNKDNANLTLAHLYVVGYDKQSVVSIKKYDPASNLVEEETLAYTTSGNPEAIIWDNKNVIDAQRWTYDDKSGIFSKLPYARLFFLEQAYRDFSMGNSNPLSTSSLKNPSENKTFSYTYNSSGYPSEIIIKKGGSTETMKITYRVIKPG</sequence>
<gene>
    <name evidence="1" type="ORF">SAMN05421820_103511</name>
</gene>
<evidence type="ECO:0000313" key="1">
    <source>
        <dbReference type="EMBL" id="SDM31964.1"/>
    </source>
</evidence>
<organism evidence="1 2">
    <name type="scientific">Pedobacter steynii</name>
    <dbReference type="NCBI Taxonomy" id="430522"/>
    <lineage>
        <taxon>Bacteria</taxon>
        <taxon>Pseudomonadati</taxon>
        <taxon>Bacteroidota</taxon>
        <taxon>Sphingobacteriia</taxon>
        <taxon>Sphingobacteriales</taxon>
        <taxon>Sphingobacteriaceae</taxon>
        <taxon>Pedobacter</taxon>
    </lineage>
</organism>
<name>A0A1G9S925_9SPHI</name>
<dbReference type="RefSeq" id="WP_074606303.1">
    <property type="nucleotide sequence ID" value="NZ_FNGY01000003.1"/>
</dbReference>
<proteinExistence type="predicted"/>
<evidence type="ECO:0000313" key="2">
    <source>
        <dbReference type="Proteomes" id="UP000183200"/>
    </source>
</evidence>
<dbReference type="AlphaFoldDB" id="A0A1G9S925"/>
<reference evidence="2" key="1">
    <citation type="submission" date="2016-10" db="EMBL/GenBank/DDBJ databases">
        <authorList>
            <person name="Varghese N."/>
            <person name="Submissions S."/>
        </authorList>
    </citation>
    <scope>NUCLEOTIDE SEQUENCE [LARGE SCALE GENOMIC DNA]</scope>
    <source>
        <strain evidence="2">DSM 19110</strain>
    </source>
</reference>